<sequence>MTITLASLVTQFLERPQLSQNTIRSYESTLMPLLQQLGSVKVDLLTRQQLIEYLSGLTHLSYTTYNRHQAILQSLLNFAVEQGFLTSNPLSGLKSRKPDREKGEHSSDEPIRYLNPEQIAVLYRLLKENSYKPQIYRLQTLVTLLHRTGARIAEILALDLEEIDLKNRRFQVIGKGNKQRWCFYSDDVAKILEIYLKHYRYTEHSALFTAQQPLSKEVSRLSYRTAYRDWSNLIAKSPVLKGFRLHDLRHTFATERVGLMGIEELRALMGHENIQTTLRYQKVTSSRAEEVAQKALSILVNSEK</sequence>
<evidence type="ECO:0000256" key="1">
    <source>
        <dbReference type="ARBA" id="ARBA00008857"/>
    </source>
</evidence>
<accession>B7KME9</accession>
<keyword evidence="8" id="KW-0614">Plasmid</keyword>
<evidence type="ECO:0000259" key="6">
    <source>
        <dbReference type="PROSITE" id="PS51898"/>
    </source>
</evidence>
<keyword evidence="9" id="KW-1185">Reference proteome</keyword>
<evidence type="ECO:0000313" key="9">
    <source>
        <dbReference type="Proteomes" id="UP000002384"/>
    </source>
</evidence>
<dbReference type="AlphaFoldDB" id="B7KME9"/>
<feature type="domain" description="Core-binding (CB)" evidence="7">
    <location>
        <begin position="3"/>
        <end position="80"/>
    </location>
</feature>
<dbReference type="Proteomes" id="UP000002384">
    <property type="component" value="Plasmid pP742402"/>
</dbReference>
<dbReference type="RefSeq" id="WP_012599478.1">
    <property type="nucleotide sequence ID" value="NC_011737.1"/>
</dbReference>
<evidence type="ECO:0000256" key="3">
    <source>
        <dbReference type="ARBA" id="ARBA00023125"/>
    </source>
</evidence>
<gene>
    <name evidence="8" type="ordered locus">PCC7424_5393</name>
</gene>
<reference evidence="9" key="1">
    <citation type="journal article" date="2011" name="MBio">
        <title>Novel metabolic attributes of the genus Cyanothece, comprising a group of unicellular nitrogen-fixing Cyanobacteria.</title>
        <authorList>
            <person name="Bandyopadhyay A."/>
            <person name="Elvitigala T."/>
            <person name="Welsh E."/>
            <person name="Stockel J."/>
            <person name="Liberton M."/>
            <person name="Min H."/>
            <person name="Sherman L.A."/>
            <person name="Pakrasi H.B."/>
        </authorList>
    </citation>
    <scope>NUCLEOTIDE SEQUENCE [LARGE SCALE GENOMIC DNA]</scope>
    <source>
        <strain evidence="9">PCC 7424</strain>
        <plasmid evidence="9">pP742402</plasmid>
    </source>
</reference>
<dbReference type="PROSITE" id="PS51900">
    <property type="entry name" value="CB"/>
    <property type="match status" value="1"/>
</dbReference>
<comment type="similarity">
    <text evidence="1">Belongs to the 'phage' integrase family.</text>
</comment>
<evidence type="ECO:0000256" key="2">
    <source>
        <dbReference type="ARBA" id="ARBA00022908"/>
    </source>
</evidence>
<dbReference type="OrthoDB" id="9801717at2"/>
<dbReference type="Gene3D" id="1.10.150.130">
    <property type="match status" value="1"/>
</dbReference>
<dbReference type="HOGENOM" id="CLU_081278_0_0_3"/>
<dbReference type="CDD" id="cd00397">
    <property type="entry name" value="DNA_BRE_C"/>
    <property type="match status" value="1"/>
</dbReference>
<protein>
    <submittedName>
        <fullName evidence="8">Integrase family protein</fullName>
    </submittedName>
</protein>
<feature type="domain" description="Tyr recombinase" evidence="6">
    <location>
        <begin position="109"/>
        <end position="293"/>
    </location>
</feature>
<keyword evidence="2" id="KW-0229">DNA integration</keyword>
<dbReference type="PANTHER" id="PTHR30349:SF41">
    <property type="entry name" value="INTEGRASE_RECOMBINASE PROTEIN MJ0367-RELATED"/>
    <property type="match status" value="1"/>
</dbReference>
<organism evidence="8 9">
    <name type="scientific">Gloeothece citriformis (strain PCC 7424)</name>
    <name type="common">Cyanothece sp. (strain PCC 7424)</name>
    <dbReference type="NCBI Taxonomy" id="65393"/>
    <lineage>
        <taxon>Bacteria</taxon>
        <taxon>Bacillati</taxon>
        <taxon>Cyanobacteriota</taxon>
        <taxon>Cyanophyceae</taxon>
        <taxon>Oscillatoriophycideae</taxon>
        <taxon>Chroococcales</taxon>
        <taxon>Aphanothecaceae</taxon>
        <taxon>Gloeothece</taxon>
        <taxon>Gloeothece citriformis</taxon>
    </lineage>
</organism>
<name>B7KME9_GLOC7</name>
<geneLocation type="plasmid" evidence="8 9">
    <name>pP742402</name>
</geneLocation>
<evidence type="ECO:0000256" key="5">
    <source>
        <dbReference type="PROSITE-ProRule" id="PRU01248"/>
    </source>
</evidence>
<evidence type="ECO:0000256" key="4">
    <source>
        <dbReference type="ARBA" id="ARBA00023172"/>
    </source>
</evidence>
<dbReference type="InterPro" id="IPR050090">
    <property type="entry name" value="Tyrosine_recombinase_XerCD"/>
</dbReference>
<keyword evidence="4" id="KW-0233">DNA recombination</keyword>
<dbReference type="GO" id="GO:0003677">
    <property type="term" value="F:DNA binding"/>
    <property type="evidence" value="ECO:0007669"/>
    <property type="project" value="UniProtKB-UniRule"/>
</dbReference>
<dbReference type="PROSITE" id="PS51898">
    <property type="entry name" value="TYR_RECOMBINASE"/>
    <property type="match status" value="1"/>
</dbReference>
<dbReference type="GO" id="GO:0015074">
    <property type="term" value="P:DNA integration"/>
    <property type="evidence" value="ECO:0007669"/>
    <property type="project" value="UniProtKB-KW"/>
</dbReference>
<dbReference type="Pfam" id="PF02899">
    <property type="entry name" value="Phage_int_SAM_1"/>
    <property type="match status" value="1"/>
</dbReference>
<dbReference type="PANTHER" id="PTHR30349">
    <property type="entry name" value="PHAGE INTEGRASE-RELATED"/>
    <property type="match status" value="1"/>
</dbReference>
<dbReference type="InterPro" id="IPR010998">
    <property type="entry name" value="Integrase_recombinase_N"/>
</dbReference>
<dbReference type="InterPro" id="IPR004107">
    <property type="entry name" value="Integrase_SAM-like_N"/>
</dbReference>
<dbReference type="Pfam" id="PF00589">
    <property type="entry name" value="Phage_integrase"/>
    <property type="match status" value="1"/>
</dbReference>
<dbReference type="KEGG" id="cyc:PCC7424_5393"/>
<dbReference type="SUPFAM" id="SSF56349">
    <property type="entry name" value="DNA breaking-rejoining enzymes"/>
    <property type="match status" value="1"/>
</dbReference>
<evidence type="ECO:0000259" key="7">
    <source>
        <dbReference type="PROSITE" id="PS51900"/>
    </source>
</evidence>
<dbReference type="InterPro" id="IPR013762">
    <property type="entry name" value="Integrase-like_cat_sf"/>
</dbReference>
<dbReference type="GO" id="GO:0006310">
    <property type="term" value="P:DNA recombination"/>
    <property type="evidence" value="ECO:0007669"/>
    <property type="project" value="UniProtKB-KW"/>
</dbReference>
<dbReference type="Gene3D" id="1.10.443.10">
    <property type="entry name" value="Intergrase catalytic core"/>
    <property type="match status" value="1"/>
</dbReference>
<evidence type="ECO:0000313" key="8">
    <source>
        <dbReference type="EMBL" id="ACK73971.1"/>
    </source>
</evidence>
<proteinExistence type="inferred from homology"/>
<dbReference type="InterPro" id="IPR002104">
    <property type="entry name" value="Integrase_catalytic"/>
</dbReference>
<dbReference type="InterPro" id="IPR011010">
    <property type="entry name" value="DNA_brk_join_enz"/>
</dbReference>
<dbReference type="InterPro" id="IPR044068">
    <property type="entry name" value="CB"/>
</dbReference>
<keyword evidence="3 5" id="KW-0238">DNA-binding</keyword>
<dbReference type="EMBL" id="CP001293">
    <property type="protein sequence ID" value="ACK73971.1"/>
    <property type="molecule type" value="Genomic_DNA"/>
</dbReference>